<sequence length="451" mass="47240">MQTRRDHVQAYQFVTSRLASALTTGDPGRGEPPLRRSSLGLMWGVLVAVLLCGGFAVYGLINPGGNDAYRKPGAIVVEKETGNRYLYINGTLYPTLNSASAMLFFAGSNISGTFTPVSRASLDGVPHGRAVGIPGAPDSVPQAKDMLPAQWSLCADPGANQPSMLIDLDPNTPTGQLPTDAKFLVQGQDHVNYVVWRNTIYPIGSHNALVALGLGNTAPTLVPTSWIHQLHTGQTLEVPVIDGTGQPGPTVEGIPTRIGDLLKSVVGADTQVFVLRKDGIAPVNDTALALLLSRPGAHQPREISTAGLTQLPESADTSTLQGMPNMVTSKTYDAGDSSVCVRQRSVGDSVGLGSLVTEPLKPSPGRTTMHVPGGRGAIAVSEPAPQQAQNRVYYLITDLGEKFRVAQQAFGPLQIGGNAIGVPKEVLDAMPSGPDLVMGPAVLTANTRGGQ</sequence>
<dbReference type="NCBIfam" id="TIGR03919">
    <property type="entry name" value="T7SS_EccB"/>
    <property type="match status" value="1"/>
</dbReference>
<keyword evidence="9 10" id="KW-0472">Membrane</keyword>
<keyword evidence="5" id="KW-0547">Nucleotide-binding</keyword>
<protein>
    <submittedName>
        <fullName evidence="11">Type VII secretion protein EccB</fullName>
    </submittedName>
</protein>
<dbReference type="Proteomes" id="UP000256269">
    <property type="component" value="Unassembled WGS sequence"/>
</dbReference>
<keyword evidence="8 10" id="KW-1133">Transmembrane helix</keyword>
<evidence type="ECO:0000256" key="10">
    <source>
        <dbReference type="SAM" id="Phobius"/>
    </source>
</evidence>
<name>A0A3E0H1W8_9PSEU</name>
<dbReference type="Gene3D" id="3.30.2390.20">
    <property type="entry name" value="Type VII secretion system EccB, repeat 1 domain"/>
    <property type="match status" value="1"/>
</dbReference>
<evidence type="ECO:0000313" key="12">
    <source>
        <dbReference type="Proteomes" id="UP000256269"/>
    </source>
</evidence>
<feature type="transmembrane region" description="Helical" evidence="10">
    <location>
        <begin position="39"/>
        <end position="61"/>
    </location>
</feature>
<evidence type="ECO:0000256" key="6">
    <source>
        <dbReference type="ARBA" id="ARBA00022801"/>
    </source>
</evidence>
<evidence type="ECO:0000256" key="7">
    <source>
        <dbReference type="ARBA" id="ARBA00022840"/>
    </source>
</evidence>
<dbReference type="GO" id="GO:0005886">
    <property type="term" value="C:plasma membrane"/>
    <property type="evidence" value="ECO:0007669"/>
    <property type="project" value="UniProtKB-SubCell"/>
</dbReference>
<keyword evidence="7" id="KW-0067">ATP-binding</keyword>
<accession>A0A3E0H1W8</accession>
<dbReference type="InterPro" id="IPR007795">
    <property type="entry name" value="T7SS_EccB"/>
</dbReference>
<dbReference type="GO" id="GO:0005524">
    <property type="term" value="F:ATP binding"/>
    <property type="evidence" value="ECO:0007669"/>
    <property type="project" value="UniProtKB-KW"/>
</dbReference>
<dbReference type="Gene3D" id="2.40.50.910">
    <property type="entry name" value="Type VII secretion system EccB, repeat 3 domain"/>
    <property type="match status" value="1"/>
</dbReference>
<evidence type="ECO:0000256" key="4">
    <source>
        <dbReference type="ARBA" id="ARBA00022692"/>
    </source>
</evidence>
<keyword evidence="12" id="KW-1185">Reference proteome</keyword>
<dbReference type="AlphaFoldDB" id="A0A3E0H1W8"/>
<dbReference type="InterPro" id="IPR044857">
    <property type="entry name" value="T7SS_EccB_R1"/>
</dbReference>
<dbReference type="EMBL" id="QUNO01000015">
    <property type="protein sequence ID" value="REH37092.1"/>
    <property type="molecule type" value="Genomic_DNA"/>
</dbReference>
<comment type="subcellular location">
    <subcellularLocation>
        <location evidence="1">Cell membrane</location>
        <topology evidence="1">Single-pass membrane protein</topology>
    </subcellularLocation>
</comment>
<evidence type="ECO:0000313" key="11">
    <source>
        <dbReference type="EMBL" id="REH37092.1"/>
    </source>
</evidence>
<evidence type="ECO:0000256" key="9">
    <source>
        <dbReference type="ARBA" id="ARBA00023136"/>
    </source>
</evidence>
<evidence type="ECO:0000256" key="5">
    <source>
        <dbReference type="ARBA" id="ARBA00022741"/>
    </source>
</evidence>
<evidence type="ECO:0000256" key="1">
    <source>
        <dbReference type="ARBA" id="ARBA00004162"/>
    </source>
</evidence>
<keyword evidence="3" id="KW-1003">Cell membrane</keyword>
<gene>
    <name evidence="11" type="ORF">BCF44_11596</name>
</gene>
<dbReference type="RefSeq" id="WP_116179248.1">
    <property type="nucleotide sequence ID" value="NZ_CP144375.1"/>
</dbReference>
<evidence type="ECO:0000256" key="8">
    <source>
        <dbReference type="ARBA" id="ARBA00022989"/>
    </source>
</evidence>
<dbReference type="OrthoDB" id="3847604at2"/>
<evidence type="ECO:0000256" key="3">
    <source>
        <dbReference type="ARBA" id="ARBA00022475"/>
    </source>
</evidence>
<organism evidence="11 12">
    <name type="scientific">Kutzneria buriramensis</name>
    <dbReference type="NCBI Taxonomy" id="1045776"/>
    <lineage>
        <taxon>Bacteria</taxon>
        <taxon>Bacillati</taxon>
        <taxon>Actinomycetota</taxon>
        <taxon>Actinomycetes</taxon>
        <taxon>Pseudonocardiales</taxon>
        <taxon>Pseudonocardiaceae</taxon>
        <taxon>Kutzneria</taxon>
    </lineage>
</organism>
<dbReference type="PANTHER" id="PTHR40765">
    <property type="entry name" value="ESX-2 SECRETION SYSTEM ATPASE ECCB2"/>
    <property type="match status" value="1"/>
</dbReference>
<evidence type="ECO:0000256" key="2">
    <source>
        <dbReference type="ARBA" id="ARBA00008149"/>
    </source>
</evidence>
<comment type="caution">
    <text evidence="11">The sequence shown here is derived from an EMBL/GenBank/DDBJ whole genome shotgun (WGS) entry which is preliminary data.</text>
</comment>
<dbReference type="Pfam" id="PF05108">
    <property type="entry name" value="T7SS_ESX1_EccB"/>
    <property type="match status" value="1"/>
</dbReference>
<dbReference type="GO" id="GO:0016787">
    <property type="term" value="F:hydrolase activity"/>
    <property type="evidence" value="ECO:0007669"/>
    <property type="project" value="UniProtKB-KW"/>
</dbReference>
<comment type="similarity">
    <text evidence="2">Belongs to the EccB family.</text>
</comment>
<dbReference type="PANTHER" id="PTHR40765:SF2">
    <property type="entry name" value="ESX-2 SECRETION SYSTEM ATPASE ECCB2"/>
    <property type="match status" value="1"/>
</dbReference>
<keyword evidence="6" id="KW-0378">Hydrolase</keyword>
<keyword evidence="4 10" id="KW-0812">Transmembrane</keyword>
<dbReference type="InterPro" id="IPR042485">
    <property type="entry name" value="T7SS_EccB_R3"/>
</dbReference>
<dbReference type="GO" id="GO:0005576">
    <property type="term" value="C:extracellular region"/>
    <property type="evidence" value="ECO:0007669"/>
    <property type="project" value="TreeGrafter"/>
</dbReference>
<reference evidence="11 12" key="1">
    <citation type="submission" date="2018-08" db="EMBL/GenBank/DDBJ databases">
        <title>Genomic Encyclopedia of Archaeal and Bacterial Type Strains, Phase II (KMG-II): from individual species to whole genera.</title>
        <authorList>
            <person name="Goeker M."/>
        </authorList>
    </citation>
    <scope>NUCLEOTIDE SEQUENCE [LARGE SCALE GENOMIC DNA]</scope>
    <source>
        <strain evidence="11 12">DSM 45791</strain>
    </source>
</reference>
<proteinExistence type="inferred from homology"/>